<dbReference type="EMBL" id="FOTF01000008">
    <property type="protein sequence ID" value="SFL12094.1"/>
    <property type="molecule type" value="Genomic_DNA"/>
</dbReference>
<accession>A0A1I4F2F6</accession>
<dbReference type="InterPro" id="IPR011008">
    <property type="entry name" value="Dimeric_a/b-barrel"/>
</dbReference>
<proteinExistence type="inferred from homology"/>
<organism evidence="3 4">
    <name type="scientific">Loktanella salsilacus</name>
    <dbReference type="NCBI Taxonomy" id="195913"/>
    <lineage>
        <taxon>Bacteria</taxon>
        <taxon>Pseudomonadati</taxon>
        <taxon>Pseudomonadota</taxon>
        <taxon>Alphaproteobacteria</taxon>
        <taxon>Rhodobacterales</taxon>
        <taxon>Roseobacteraceae</taxon>
        <taxon>Loktanella</taxon>
    </lineage>
</organism>
<dbReference type="PANTHER" id="PTHR35174:SF3">
    <property type="entry name" value="BLL7171 PROTEIN"/>
    <property type="match status" value="1"/>
</dbReference>
<dbReference type="Pfam" id="PF03795">
    <property type="entry name" value="YCII"/>
    <property type="match status" value="1"/>
</dbReference>
<protein>
    <submittedName>
        <fullName evidence="3">Uncharacterized conserved protein</fullName>
    </submittedName>
</protein>
<evidence type="ECO:0000256" key="1">
    <source>
        <dbReference type="ARBA" id="ARBA00007689"/>
    </source>
</evidence>
<name>A0A1I4F2F6_9RHOB</name>
<evidence type="ECO:0000259" key="2">
    <source>
        <dbReference type="Pfam" id="PF03795"/>
    </source>
</evidence>
<dbReference type="PANTHER" id="PTHR35174">
    <property type="entry name" value="BLL7171 PROTEIN-RELATED"/>
    <property type="match status" value="1"/>
</dbReference>
<dbReference type="Gene3D" id="3.30.70.1060">
    <property type="entry name" value="Dimeric alpha+beta barrel"/>
    <property type="match status" value="1"/>
</dbReference>
<sequence>MQYMLLIYNNPVLEPAHGTPAFKQMMDGYFAVNERLKADGVLRSGDGLQGVETATTLRIKSGKVETMDGPFAETREHLGGYYVIDVPDLDAALTYAALIPSAHFGTIEVRPVMDYTPAG</sequence>
<dbReference type="STRING" id="195913.SAMN04488004_10865"/>
<evidence type="ECO:0000313" key="3">
    <source>
        <dbReference type="EMBL" id="SFL12094.1"/>
    </source>
</evidence>
<dbReference type="InterPro" id="IPR005545">
    <property type="entry name" value="YCII"/>
</dbReference>
<comment type="similarity">
    <text evidence="1">Belongs to the YciI family.</text>
</comment>
<dbReference type="AlphaFoldDB" id="A0A1I4F2F6"/>
<keyword evidence="4" id="KW-1185">Reference proteome</keyword>
<dbReference type="RefSeq" id="WP_090188492.1">
    <property type="nucleotide sequence ID" value="NZ_FOTF01000008.1"/>
</dbReference>
<dbReference type="SUPFAM" id="SSF54909">
    <property type="entry name" value="Dimeric alpha+beta barrel"/>
    <property type="match status" value="1"/>
</dbReference>
<reference evidence="4" key="1">
    <citation type="submission" date="2016-10" db="EMBL/GenBank/DDBJ databases">
        <authorList>
            <person name="Varghese N."/>
            <person name="Submissions S."/>
        </authorList>
    </citation>
    <scope>NUCLEOTIDE SEQUENCE [LARGE SCALE GENOMIC DNA]</scope>
    <source>
        <strain evidence="4">DSM 16199</strain>
    </source>
</reference>
<gene>
    <name evidence="3" type="ORF">SAMN04488004_10865</name>
</gene>
<dbReference type="OrthoDB" id="9807535at2"/>
<evidence type="ECO:0000313" key="4">
    <source>
        <dbReference type="Proteomes" id="UP000199550"/>
    </source>
</evidence>
<feature type="domain" description="YCII-related" evidence="2">
    <location>
        <begin position="1"/>
        <end position="114"/>
    </location>
</feature>
<dbReference type="Proteomes" id="UP000199550">
    <property type="component" value="Unassembled WGS sequence"/>
</dbReference>